<dbReference type="EMBL" id="AFNU02000002">
    <property type="protein sequence ID" value="ERJ13283.1"/>
    <property type="molecule type" value="Genomic_DNA"/>
</dbReference>
<reference evidence="1 2" key="1">
    <citation type="journal article" date="2011" name="J. Bacteriol.">
        <title>Genome sequence of Haloplasma contractile, an unusual contractile bacterium from a deep-sea anoxic brine lake.</title>
        <authorList>
            <person name="Antunes A."/>
            <person name="Alam I."/>
            <person name="El Dorry H."/>
            <person name="Siam R."/>
            <person name="Robertson A."/>
            <person name="Bajic V.B."/>
            <person name="Stingl U."/>
        </authorList>
    </citation>
    <scope>NUCLEOTIDE SEQUENCE [LARGE SCALE GENOMIC DNA]</scope>
    <source>
        <strain evidence="1 2">SSD-17B</strain>
    </source>
</reference>
<dbReference type="InParanoid" id="F7PZN2"/>
<evidence type="ECO:0008006" key="3">
    <source>
        <dbReference type="Google" id="ProtNLM"/>
    </source>
</evidence>
<sequence length="425" mass="49299">MRKSWFKLDNAAKIFSHVDSDYITTVFRMSHVLNQTIDPEVLKRALDEVMDYFYYFKVKLKKGLFWYYLEDQDAPLKLFKDEGPPCRRIISNDTNGYLFRVLYTENTISCEFHHLLSDGTGCLTFLNTLVTKYAELLGIPVDFNEMNRDYHQPVNEAEAVDSYRQIAKHHPHVKPKIEKEQRVFHIKGHIVSSDRYFVTTATLPLADLYQLAKSYDTKVTEFLAALYLQTFLEIQDEQVKVKRRHKPVALQLPINLRRRLPSESLRNFTLYITPGVKPTTNRDLKSIIEEVRTYIRKRTKQDHLIEMIVQNYKTESSPFLRILPRILKDLTMPIFYKAIGVDLFSGALSNIGNVDLPKGLTELVKEVHFVLGPCPISKSNLAVTGYQDTLTLNFGRVIKDAKVERKFLRKLVEMGIDVTVKQGGR</sequence>
<name>F7PZN2_9MOLU</name>
<dbReference type="OrthoDB" id="4876345at2"/>
<accession>F7PZN2</accession>
<reference evidence="1 2" key="2">
    <citation type="journal article" date="2013" name="PLoS ONE">
        <title>INDIGO - INtegrated Data Warehouse of MIcrobial GenOmes with Examples from the Red Sea Extremophiles.</title>
        <authorList>
            <person name="Alam I."/>
            <person name="Antunes A."/>
            <person name="Kamau A.A."/>
            <person name="Ba Alawi W."/>
            <person name="Kalkatawi M."/>
            <person name="Stingl U."/>
            <person name="Bajic V.B."/>
        </authorList>
    </citation>
    <scope>NUCLEOTIDE SEQUENCE [LARGE SCALE GENOMIC DNA]</scope>
    <source>
        <strain evidence="1 2">SSD-17B</strain>
    </source>
</reference>
<keyword evidence="2" id="KW-1185">Reference proteome</keyword>
<dbReference type="eggNOG" id="COG4908">
    <property type="taxonomic scope" value="Bacteria"/>
</dbReference>
<dbReference type="Proteomes" id="UP000005707">
    <property type="component" value="Unassembled WGS sequence"/>
</dbReference>
<evidence type="ECO:0000313" key="1">
    <source>
        <dbReference type="EMBL" id="ERJ13283.1"/>
    </source>
</evidence>
<gene>
    <name evidence="1" type="ORF">HLPCO_000912</name>
</gene>
<evidence type="ECO:0000313" key="2">
    <source>
        <dbReference type="Proteomes" id="UP000005707"/>
    </source>
</evidence>
<dbReference type="RefSeq" id="WP_008825974.1">
    <property type="nucleotide sequence ID" value="NZ_AFNU02000002.1"/>
</dbReference>
<comment type="caution">
    <text evidence="1">The sequence shown here is derived from an EMBL/GenBank/DDBJ whole genome shotgun (WGS) entry which is preliminary data.</text>
</comment>
<dbReference type="AlphaFoldDB" id="F7PZN2"/>
<protein>
    <recommendedName>
        <fullName evidence="3">Alcohol acetyltransferase</fullName>
    </recommendedName>
</protein>
<organism evidence="1 2">
    <name type="scientific">Haloplasma contractile SSD-17B</name>
    <dbReference type="NCBI Taxonomy" id="1033810"/>
    <lineage>
        <taxon>Bacteria</taxon>
        <taxon>Bacillati</taxon>
        <taxon>Mycoplasmatota</taxon>
        <taxon>Mollicutes</taxon>
        <taxon>Haloplasmatales</taxon>
        <taxon>Haloplasmataceae</taxon>
        <taxon>Haloplasma</taxon>
    </lineage>
</organism>
<dbReference type="STRING" id="1033810.HLPCO_000912"/>
<proteinExistence type="predicted"/>